<dbReference type="CDD" id="cd06171">
    <property type="entry name" value="Sigma70_r4"/>
    <property type="match status" value="1"/>
</dbReference>
<feature type="domain" description="RNA polymerase sigma factor 70 region 4 type 2" evidence="6">
    <location>
        <begin position="125"/>
        <end position="175"/>
    </location>
</feature>
<evidence type="ECO:0000313" key="8">
    <source>
        <dbReference type="Proteomes" id="UP000094313"/>
    </source>
</evidence>
<evidence type="ECO:0000259" key="6">
    <source>
        <dbReference type="Pfam" id="PF08281"/>
    </source>
</evidence>
<dbReference type="Gene3D" id="1.10.1740.10">
    <property type="match status" value="1"/>
</dbReference>
<organism evidence="7 8">
    <name type="scientific">Pedobacter steynii</name>
    <dbReference type="NCBI Taxonomy" id="430522"/>
    <lineage>
        <taxon>Bacteria</taxon>
        <taxon>Pseudomonadati</taxon>
        <taxon>Bacteroidota</taxon>
        <taxon>Sphingobacteriia</taxon>
        <taxon>Sphingobacteriales</taxon>
        <taxon>Sphingobacteriaceae</taxon>
        <taxon>Pedobacter</taxon>
    </lineage>
</organism>
<evidence type="ECO:0000256" key="1">
    <source>
        <dbReference type="ARBA" id="ARBA00010641"/>
    </source>
</evidence>
<dbReference type="SUPFAM" id="SSF88659">
    <property type="entry name" value="Sigma3 and sigma4 domains of RNA polymerase sigma factors"/>
    <property type="match status" value="1"/>
</dbReference>
<sequence length="192" mass="22924">MLSYSSSTDFELTNLLRKGDNNAFNEIYKRFQGLLYVYACKVIKDKEEAEDIVQEVFLYLWDKRATINITSTISVYLYTAVRYKFFNLLDRKKVRINYEDSFRQFLEQGEYITDNNIRQKEFSKLIEQEIDALPDKMREVFVLSRKHYLSRKEIAEQLGISEKTVKNQINHALKILRGKIDLFTFLLLLFNK</sequence>
<dbReference type="RefSeq" id="WP_069377763.1">
    <property type="nucleotide sequence ID" value="NZ_CP017141.1"/>
</dbReference>
<dbReference type="InterPro" id="IPR013325">
    <property type="entry name" value="RNA_pol_sigma_r2"/>
</dbReference>
<dbReference type="NCBIfam" id="TIGR02985">
    <property type="entry name" value="Sig70_bacteroi1"/>
    <property type="match status" value="1"/>
</dbReference>
<keyword evidence="2" id="KW-0805">Transcription regulation</keyword>
<dbReference type="GO" id="GO:0016987">
    <property type="term" value="F:sigma factor activity"/>
    <property type="evidence" value="ECO:0007669"/>
    <property type="project" value="UniProtKB-KW"/>
</dbReference>
<dbReference type="Pfam" id="PF04542">
    <property type="entry name" value="Sigma70_r2"/>
    <property type="match status" value="1"/>
</dbReference>
<dbReference type="PANTHER" id="PTHR43133">
    <property type="entry name" value="RNA POLYMERASE ECF-TYPE SIGMA FACTO"/>
    <property type="match status" value="1"/>
</dbReference>
<dbReference type="InterPro" id="IPR007627">
    <property type="entry name" value="RNA_pol_sigma70_r2"/>
</dbReference>
<dbReference type="OrthoDB" id="659569at2"/>
<proteinExistence type="inferred from homology"/>
<dbReference type="GO" id="GO:0003677">
    <property type="term" value="F:DNA binding"/>
    <property type="evidence" value="ECO:0007669"/>
    <property type="project" value="InterPro"/>
</dbReference>
<dbReference type="Gene3D" id="1.10.10.10">
    <property type="entry name" value="Winged helix-like DNA-binding domain superfamily/Winged helix DNA-binding domain"/>
    <property type="match status" value="1"/>
</dbReference>
<dbReference type="InterPro" id="IPR014284">
    <property type="entry name" value="RNA_pol_sigma-70_dom"/>
</dbReference>
<dbReference type="InterPro" id="IPR039425">
    <property type="entry name" value="RNA_pol_sigma-70-like"/>
</dbReference>
<dbReference type="PANTHER" id="PTHR43133:SF46">
    <property type="entry name" value="RNA POLYMERASE SIGMA-70 FACTOR ECF SUBFAMILY"/>
    <property type="match status" value="1"/>
</dbReference>
<protein>
    <submittedName>
        <fullName evidence="7">RNA polymerase subunit sigma-70</fullName>
    </submittedName>
</protein>
<evidence type="ECO:0000259" key="5">
    <source>
        <dbReference type="Pfam" id="PF04542"/>
    </source>
</evidence>
<gene>
    <name evidence="7" type="ORF">BFS30_02125</name>
</gene>
<feature type="domain" description="RNA polymerase sigma-70 region 2" evidence="5">
    <location>
        <begin position="27"/>
        <end position="93"/>
    </location>
</feature>
<keyword evidence="3" id="KW-0731">Sigma factor</keyword>
<dbReference type="NCBIfam" id="TIGR02937">
    <property type="entry name" value="sigma70-ECF"/>
    <property type="match status" value="1"/>
</dbReference>
<dbReference type="InterPro" id="IPR013324">
    <property type="entry name" value="RNA_pol_sigma_r3/r4-like"/>
</dbReference>
<dbReference type="InterPro" id="IPR013249">
    <property type="entry name" value="RNA_pol_sigma70_r4_t2"/>
</dbReference>
<dbReference type="EMBL" id="CP017141">
    <property type="protein sequence ID" value="AOM76067.1"/>
    <property type="molecule type" value="Genomic_DNA"/>
</dbReference>
<name>A0A1D7QBP8_9SPHI</name>
<accession>A0A1D7QBP8</accession>
<dbReference type="AlphaFoldDB" id="A0A1D7QBP8"/>
<dbReference type="SUPFAM" id="SSF88946">
    <property type="entry name" value="Sigma2 domain of RNA polymerase sigma factors"/>
    <property type="match status" value="1"/>
</dbReference>
<dbReference type="InterPro" id="IPR014327">
    <property type="entry name" value="RNA_pol_sigma70_bacteroid"/>
</dbReference>
<evidence type="ECO:0000256" key="2">
    <source>
        <dbReference type="ARBA" id="ARBA00023015"/>
    </source>
</evidence>
<evidence type="ECO:0000256" key="3">
    <source>
        <dbReference type="ARBA" id="ARBA00023082"/>
    </source>
</evidence>
<dbReference type="KEGG" id="psty:BFS30_02125"/>
<dbReference type="GO" id="GO:0006352">
    <property type="term" value="P:DNA-templated transcription initiation"/>
    <property type="evidence" value="ECO:0007669"/>
    <property type="project" value="InterPro"/>
</dbReference>
<reference evidence="7 8" key="1">
    <citation type="submission" date="2016-08" db="EMBL/GenBank/DDBJ databases">
        <authorList>
            <person name="Seilhamer J.J."/>
        </authorList>
    </citation>
    <scope>NUCLEOTIDE SEQUENCE [LARGE SCALE GENOMIC DNA]</scope>
    <source>
        <strain evidence="7 8">DX4</strain>
    </source>
</reference>
<dbReference type="InterPro" id="IPR036388">
    <property type="entry name" value="WH-like_DNA-bd_sf"/>
</dbReference>
<dbReference type="Pfam" id="PF08281">
    <property type="entry name" value="Sigma70_r4_2"/>
    <property type="match status" value="1"/>
</dbReference>
<comment type="similarity">
    <text evidence="1">Belongs to the sigma-70 factor family. ECF subfamily.</text>
</comment>
<evidence type="ECO:0000256" key="4">
    <source>
        <dbReference type="ARBA" id="ARBA00023163"/>
    </source>
</evidence>
<keyword evidence="4" id="KW-0804">Transcription</keyword>
<dbReference type="Proteomes" id="UP000094313">
    <property type="component" value="Chromosome"/>
</dbReference>
<evidence type="ECO:0000313" key="7">
    <source>
        <dbReference type="EMBL" id="AOM76067.1"/>
    </source>
</evidence>
<keyword evidence="8" id="KW-1185">Reference proteome</keyword>